<feature type="region of interest" description="Disordered" evidence="5">
    <location>
        <begin position="197"/>
        <end position="241"/>
    </location>
</feature>
<keyword evidence="2 4" id="KW-0863">Zinc-finger</keyword>
<dbReference type="SMART" id="SM00666">
    <property type="entry name" value="PB1"/>
    <property type="match status" value="1"/>
</dbReference>
<reference evidence="8" key="1">
    <citation type="submission" date="2016-03" db="EMBL/GenBank/DDBJ databases">
        <title>Mechanisms controlling the formation of the plant cell surface in tip-growing cells are functionally conserved among land plants.</title>
        <authorList>
            <person name="Honkanen S."/>
            <person name="Jones V.A."/>
            <person name="Morieri G."/>
            <person name="Champion C."/>
            <person name="Hetherington A.J."/>
            <person name="Kelly S."/>
            <person name="Saint-Marcoux D."/>
            <person name="Proust H."/>
            <person name="Prescott H."/>
            <person name="Dolan L."/>
        </authorList>
    </citation>
    <scope>NUCLEOTIDE SEQUENCE [LARGE SCALE GENOMIC DNA]</scope>
    <source>
        <tissue evidence="8">Whole gametophyte</tissue>
    </source>
</reference>
<dbReference type="InterPro" id="IPR043145">
    <property type="entry name" value="Znf_ZZ_sf"/>
</dbReference>
<dbReference type="PANTHER" id="PTHR20930">
    <property type="entry name" value="OVARIAN CARCINOMA ANTIGEN CA125-RELATED"/>
    <property type="match status" value="1"/>
</dbReference>
<dbReference type="PANTHER" id="PTHR20930:SF0">
    <property type="entry name" value="PROTEIN ILRUN"/>
    <property type="match status" value="1"/>
</dbReference>
<keyword evidence="1" id="KW-0479">Metal-binding</keyword>
<protein>
    <recommendedName>
        <fullName evidence="10">ZZ-type domain-containing protein</fullName>
    </recommendedName>
</protein>
<dbReference type="InterPro" id="IPR000270">
    <property type="entry name" value="PB1_dom"/>
</dbReference>
<feature type="compositionally biased region" description="Basic and acidic residues" evidence="5">
    <location>
        <begin position="221"/>
        <end position="241"/>
    </location>
</feature>
<gene>
    <name evidence="8" type="ORF">AXG93_4683s1070</name>
</gene>
<dbReference type="GO" id="GO:0008270">
    <property type="term" value="F:zinc ion binding"/>
    <property type="evidence" value="ECO:0007669"/>
    <property type="project" value="UniProtKB-KW"/>
</dbReference>
<evidence type="ECO:0000256" key="5">
    <source>
        <dbReference type="SAM" id="MobiDB-lite"/>
    </source>
</evidence>
<feature type="domain" description="ZZ-type" evidence="6">
    <location>
        <begin position="246"/>
        <end position="296"/>
    </location>
</feature>
<evidence type="ECO:0000256" key="1">
    <source>
        <dbReference type="ARBA" id="ARBA00022723"/>
    </source>
</evidence>
<dbReference type="PROSITE" id="PS50135">
    <property type="entry name" value="ZF_ZZ_2"/>
    <property type="match status" value="1"/>
</dbReference>
<proteinExistence type="predicted"/>
<evidence type="ECO:0000259" key="6">
    <source>
        <dbReference type="PROSITE" id="PS50135"/>
    </source>
</evidence>
<name>A0A176VEJ7_MARPO</name>
<evidence type="ECO:0000259" key="7">
    <source>
        <dbReference type="PROSITE" id="PS51745"/>
    </source>
</evidence>
<evidence type="ECO:0000313" key="9">
    <source>
        <dbReference type="Proteomes" id="UP000077202"/>
    </source>
</evidence>
<dbReference type="Pfam" id="PF00569">
    <property type="entry name" value="ZZ"/>
    <property type="match status" value="1"/>
</dbReference>
<feature type="region of interest" description="Disordered" evidence="5">
    <location>
        <begin position="126"/>
        <end position="167"/>
    </location>
</feature>
<keyword evidence="3" id="KW-0862">Zinc</keyword>
<comment type="caution">
    <text evidence="8">The sequence shown here is derived from an EMBL/GenBank/DDBJ whole genome shotgun (WGS) entry which is preliminary data.</text>
</comment>
<feature type="domain" description="PB1" evidence="7">
    <location>
        <begin position="36"/>
        <end position="118"/>
    </location>
</feature>
<dbReference type="InterPro" id="IPR000433">
    <property type="entry name" value="Znf_ZZ"/>
</dbReference>
<evidence type="ECO:0000256" key="2">
    <source>
        <dbReference type="ARBA" id="ARBA00022771"/>
    </source>
</evidence>
<dbReference type="SUPFAM" id="SSF57850">
    <property type="entry name" value="RING/U-box"/>
    <property type="match status" value="1"/>
</dbReference>
<dbReference type="SUPFAM" id="SSF54277">
    <property type="entry name" value="CAD &amp; PB1 domains"/>
    <property type="match status" value="1"/>
</dbReference>
<dbReference type="AlphaFoldDB" id="A0A176VEJ7"/>
<sequence length="343" mass="37599">MFPLRWIAIVSRTLPVRLTGTHKKQEVASTIITDMAYVIKVEYEGSLRRMLASRAEKEDLSLTKVEARVRDLFKLPVTAQLKMAYKDKDNDVITVGCDQDLTDACVTQKINPLYIRVAVVPAEAAQNMGASPPPPVTSAAATGVKDASSQEPVKDSSTPEKSTKKTVKIVDPVFQRIMPPNQVPQMMENIVRMVTSQMQAGKKMETDPKSVGPSPPNQSTEVKDPTAAEEKKTEDKSEVNKLHATHKGVRCNICQMNPIVGPRFKALRKLNYDLCGRCYTKAGNSNDFKRFEQPETPPNCAGTSSIKLVRMSPAIAVVRPIGLGAPVLVVRHGGARCSQVKTC</sequence>
<keyword evidence="9" id="KW-1185">Reference proteome</keyword>
<feature type="compositionally biased region" description="Basic and acidic residues" evidence="5">
    <location>
        <begin position="152"/>
        <end position="163"/>
    </location>
</feature>
<dbReference type="Gene3D" id="3.10.20.90">
    <property type="entry name" value="Phosphatidylinositol 3-kinase Catalytic Subunit, Chain A, domain 1"/>
    <property type="match status" value="1"/>
</dbReference>
<dbReference type="Gene3D" id="3.30.60.90">
    <property type="match status" value="1"/>
</dbReference>
<evidence type="ECO:0008006" key="10">
    <source>
        <dbReference type="Google" id="ProtNLM"/>
    </source>
</evidence>
<evidence type="ECO:0000256" key="3">
    <source>
        <dbReference type="ARBA" id="ARBA00022833"/>
    </source>
</evidence>
<organism evidence="8 9">
    <name type="scientific">Marchantia polymorpha subsp. ruderalis</name>
    <dbReference type="NCBI Taxonomy" id="1480154"/>
    <lineage>
        <taxon>Eukaryota</taxon>
        <taxon>Viridiplantae</taxon>
        <taxon>Streptophyta</taxon>
        <taxon>Embryophyta</taxon>
        <taxon>Marchantiophyta</taxon>
        <taxon>Marchantiopsida</taxon>
        <taxon>Marchantiidae</taxon>
        <taxon>Marchantiales</taxon>
        <taxon>Marchantiaceae</taxon>
        <taxon>Marchantia</taxon>
    </lineage>
</organism>
<dbReference type="InterPro" id="IPR053793">
    <property type="entry name" value="PB1-like"/>
</dbReference>
<dbReference type="SMART" id="SM00291">
    <property type="entry name" value="ZnF_ZZ"/>
    <property type="match status" value="1"/>
</dbReference>
<evidence type="ECO:0000256" key="4">
    <source>
        <dbReference type="PROSITE-ProRule" id="PRU00228"/>
    </source>
</evidence>
<dbReference type="PROSITE" id="PS51745">
    <property type="entry name" value="PB1"/>
    <property type="match status" value="1"/>
</dbReference>
<evidence type="ECO:0000313" key="8">
    <source>
        <dbReference type="EMBL" id="OAE18226.1"/>
    </source>
</evidence>
<dbReference type="EMBL" id="LVLJ01004110">
    <property type="protein sequence ID" value="OAE18226.1"/>
    <property type="molecule type" value="Genomic_DNA"/>
</dbReference>
<accession>A0A176VEJ7</accession>
<dbReference type="Proteomes" id="UP000077202">
    <property type="component" value="Unassembled WGS sequence"/>
</dbReference>
<dbReference type="Pfam" id="PF00564">
    <property type="entry name" value="PB1"/>
    <property type="match status" value="1"/>
</dbReference>